<reference evidence="2 3" key="1">
    <citation type="journal article" date="2019" name="Sci. Rep.">
        <title>Orb-weaving spider Araneus ventricosus genome elucidates the spidroin gene catalogue.</title>
        <authorList>
            <person name="Kono N."/>
            <person name="Nakamura H."/>
            <person name="Ohtoshi R."/>
            <person name="Moran D.A.P."/>
            <person name="Shinohara A."/>
            <person name="Yoshida Y."/>
            <person name="Fujiwara M."/>
            <person name="Mori M."/>
            <person name="Tomita M."/>
            <person name="Arakawa K."/>
        </authorList>
    </citation>
    <scope>NUCLEOTIDE SEQUENCE [LARGE SCALE GENOMIC DNA]</scope>
</reference>
<dbReference type="Proteomes" id="UP000499080">
    <property type="component" value="Unassembled WGS sequence"/>
</dbReference>
<sequence>MAILLATYIGSPRHMYEYAQGAMAYVEPYAHPNLFITFTCNTACLEIKEELAHGQSPVDRHDLITRVFRQKLIKLIDNITKLCFYGEVNCWMYSIEWQKRGLQHAYFLIWLKRIRPGDVDNVIRAEIPGIQQDPVLFEIVSKHTSHNPCGALIMKSPCMKDKNWTKRYSRKIICETQTAGDGYPLYRRRKLQI</sequence>
<proteinExistence type="predicted"/>
<feature type="domain" description="Helitron helicase-like" evidence="1">
    <location>
        <begin position="2"/>
        <end position="109"/>
    </location>
</feature>
<dbReference type="Pfam" id="PF14214">
    <property type="entry name" value="Helitron_like_N"/>
    <property type="match status" value="1"/>
</dbReference>
<dbReference type="EMBL" id="BGPR01005386">
    <property type="protein sequence ID" value="GBN09691.1"/>
    <property type="molecule type" value="Genomic_DNA"/>
</dbReference>
<dbReference type="AlphaFoldDB" id="A0A4Y2L4Q5"/>
<organism evidence="2 3">
    <name type="scientific">Araneus ventricosus</name>
    <name type="common">Orbweaver spider</name>
    <name type="synonym">Epeira ventricosa</name>
    <dbReference type="NCBI Taxonomy" id="182803"/>
    <lineage>
        <taxon>Eukaryota</taxon>
        <taxon>Metazoa</taxon>
        <taxon>Ecdysozoa</taxon>
        <taxon>Arthropoda</taxon>
        <taxon>Chelicerata</taxon>
        <taxon>Arachnida</taxon>
        <taxon>Araneae</taxon>
        <taxon>Araneomorphae</taxon>
        <taxon>Entelegynae</taxon>
        <taxon>Araneoidea</taxon>
        <taxon>Araneidae</taxon>
        <taxon>Araneus</taxon>
    </lineage>
</organism>
<gene>
    <name evidence="2" type="ORF">AVEN_194352_1</name>
</gene>
<keyword evidence="3" id="KW-1185">Reference proteome</keyword>
<name>A0A4Y2L4Q5_ARAVE</name>
<comment type="caution">
    <text evidence="2">The sequence shown here is derived from an EMBL/GenBank/DDBJ whole genome shotgun (WGS) entry which is preliminary data.</text>
</comment>
<dbReference type="InterPro" id="IPR025476">
    <property type="entry name" value="Helitron_helicase-like"/>
</dbReference>
<protein>
    <recommendedName>
        <fullName evidence="1">Helitron helicase-like domain-containing protein</fullName>
    </recommendedName>
</protein>
<accession>A0A4Y2L4Q5</accession>
<evidence type="ECO:0000259" key="1">
    <source>
        <dbReference type="Pfam" id="PF14214"/>
    </source>
</evidence>
<dbReference type="OrthoDB" id="1728974at2759"/>
<evidence type="ECO:0000313" key="2">
    <source>
        <dbReference type="EMBL" id="GBN09691.1"/>
    </source>
</evidence>
<evidence type="ECO:0000313" key="3">
    <source>
        <dbReference type="Proteomes" id="UP000499080"/>
    </source>
</evidence>